<evidence type="ECO:0000313" key="3">
    <source>
        <dbReference type="Proteomes" id="UP000464954"/>
    </source>
</evidence>
<evidence type="ECO:0000259" key="1">
    <source>
        <dbReference type="Pfam" id="PF01156"/>
    </source>
</evidence>
<dbReference type="InterPro" id="IPR001910">
    <property type="entry name" value="Inosine/uridine_hydrolase_dom"/>
</dbReference>
<feature type="domain" description="Inosine/uridine-preferring nucleoside hydrolase" evidence="1">
    <location>
        <begin position="19"/>
        <end position="290"/>
    </location>
</feature>
<dbReference type="KEGG" id="taer:GT409_08130"/>
<dbReference type="EMBL" id="CP047593">
    <property type="protein sequence ID" value="QHI69422.1"/>
    <property type="molecule type" value="Genomic_DNA"/>
</dbReference>
<evidence type="ECO:0000313" key="2">
    <source>
        <dbReference type="EMBL" id="QHI69422.1"/>
    </source>
</evidence>
<dbReference type="Pfam" id="PF01156">
    <property type="entry name" value="IU_nuc_hydro"/>
    <property type="match status" value="1"/>
</dbReference>
<dbReference type="CDD" id="cd02652">
    <property type="entry name" value="nuc_hydro_2"/>
    <property type="match status" value="1"/>
</dbReference>
<sequence length="338" mass="37220">MNLSKSSRMEKIKKPVQLLLDTDMGNDIDDALALAMIHALQSRGECELIGVTVSKDNPYAAMYVDLINTFYSRGNIPIGCVANGATPEEGTYARQVVELADDAGVPLFERTMGDPAEYPSAVAMTRRLLAASDDEAVVVLMIGFSTNMARLLESSPDEHSELGGLELFKKKVSHVVMMAGEFAPDILADPMQKKAEFNVRLDVPSARAFIARCPRPIWFSGLEVGKSVLYPAAALDADYGWCTYHPVVEAYKRYLPMPYDRPTWDLTAVLFAVRPGQGYFGVSEPGLVNVDENGYVRFRPHPDGLHRYLTVNDQQRVLVGEVQNELAAQPCEAETVLA</sequence>
<dbReference type="Proteomes" id="UP000464954">
    <property type="component" value="Chromosome"/>
</dbReference>
<dbReference type="InterPro" id="IPR036452">
    <property type="entry name" value="Ribo_hydro-like"/>
</dbReference>
<name>A0A6P1M5W3_9BACT</name>
<dbReference type="Gene3D" id="3.90.245.10">
    <property type="entry name" value="Ribonucleoside hydrolase-like"/>
    <property type="match status" value="1"/>
</dbReference>
<dbReference type="PANTHER" id="PTHR43264:SF1">
    <property type="entry name" value="INOSINE_URIDINE-PREFERRING NUCLEOSIDE HYDROLASE DOMAIN-CONTAINING PROTEIN"/>
    <property type="match status" value="1"/>
</dbReference>
<dbReference type="PANTHER" id="PTHR43264">
    <property type="match status" value="1"/>
</dbReference>
<proteinExistence type="predicted"/>
<dbReference type="SUPFAM" id="SSF53590">
    <property type="entry name" value="Nucleoside hydrolase"/>
    <property type="match status" value="1"/>
</dbReference>
<dbReference type="GO" id="GO:0016799">
    <property type="term" value="F:hydrolase activity, hydrolyzing N-glycosyl compounds"/>
    <property type="evidence" value="ECO:0007669"/>
    <property type="project" value="InterPro"/>
</dbReference>
<gene>
    <name evidence="2" type="ORF">GT409_08130</name>
</gene>
<accession>A0A6P1M5W3</accession>
<reference evidence="2 3" key="1">
    <citation type="submission" date="2020-01" db="EMBL/GenBank/DDBJ databases">
        <title>Ponticoccus aerotolerans gen. nov., sp. nov., an anaerobic bacterium and proposal of Ponticoccusceae fam. nov., Ponticoccusles ord. nov. and Ponticoccuse classis nov. in the phylum Kiritimatiellaeota.</title>
        <authorList>
            <person name="Zhou L.Y."/>
            <person name="Du Z.J."/>
        </authorList>
    </citation>
    <scope>NUCLEOTIDE SEQUENCE [LARGE SCALE GENOMIC DNA]</scope>
    <source>
        <strain evidence="2 3">S-5007</strain>
    </source>
</reference>
<dbReference type="AlphaFoldDB" id="A0A6P1M5W3"/>
<protein>
    <submittedName>
        <fullName evidence="2">Nucleoside hydrolase</fullName>
    </submittedName>
</protein>
<keyword evidence="3" id="KW-1185">Reference proteome</keyword>
<keyword evidence="2" id="KW-0378">Hydrolase</keyword>
<organism evidence="2 3">
    <name type="scientific">Tichowtungia aerotolerans</name>
    <dbReference type="NCBI Taxonomy" id="2697043"/>
    <lineage>
        <taxon>Bacteria</taxon>
        <taxon>Pseudomonadati</taxon>
        <taxon>Kiritimatiellota</taxon>
        <taxon>Tichowtungiia</taxon>
        <taxon>Tichowtungiales</taxon>
        <taxon>Tichowtungiaceae</taxon>
        <taxon>Tichowtungia</taxon>
    </lineage>
</organism>